<dbReference type="CDD" id="cd05774">
    <property type="entry name" value="IgV_CEACAM_D1"/>
    <property type="match status" value="3"/>
</dbReference>
<dbReference type="Proteomes" id="UP000694415">
    <property type="component" value="Unplaced"/>
</dbReference>
<evidence type="ECO:0000256" key="2">
    <source>
        <dbReference type="ARBA" id="ARBA00023180"/>
    </source>
</evidence>
<evidence type="ECO:0000256" key="3">
    <source>
        <dbReference type="ARBA" id="ARBA00038222"/>
    </source>
</evidence>
<dbReference type="Ensembl" id="ENSMSIT00000016789.1">
    <property type="protein sequence ID" value="ENSMSIP00000013224.1"/>
    <property type="gene ID" value="ENSMSIG00000011448.1"/>
</dbReference>
<dbReference type="Pfam" id="PF07686">
    <property type="entry name" value="V-set"/>
    <property type="match status" value="3"/>
</dbReference>
<keyword evidence="1" id="KW-0732">Signal</keyword>
<dbReference type="InterPro" id="IPR007110">
    <property type="entry name" value="Ig-like_dom"/>
</dbReference>
<dbReference type="Gene3D" id="2.60.40.10">
    <property type="entry name" value="Immunoglobulins"/>
    <property type="match status" value="4"/>
</dbReference>
<reference evidence="5" key="1">
    <citation type="submission" date="2025-08" db="UniProtKB">
        <authorList>
            <consortium name="Ensembl"/>
        </authorList>
    </citation>
    <scope>IDENTIFICATION</scope>
</reference>
<dbReference type="InterPro" id="IPR050831">
    <property type="entry name" value="CEA_cell_adhesion"/>
</dbReference>
<dbReference type="AlphaFoldDB" id="A0A8C6GX56"/>
<dbReference type="InterPro" id="IPR013098">
    <property type="entry name" value="Ig_I-set"/>
</dbReference>
<dbReference type="PANTHER" id="PTHR44427">
    <property type="entry name" value="CARCINOEMBRYONIC ANTIGEN-RELATED CELL ADHESION MOLECULE 19"/>
    <property type="match status" value="1"/>
</dbReference>
<dbReference type="PROSITE" id="PS50835">
    <property type="entry name" value="IG_LIKE"/>
    <property type="match status" value="1"/>
</dbReference>
<dbReference type="InterPro" id="IPR003599">
    <property type="entry name" value="Ig_sub"/>
</dbReference>
<protein>
    <submittedName>
        <fullName evidence="5">Pregnancy-specific beta-1-glycoprotein 29</fullName>
    </submittedName>
</protein>
<dbReference type="InterPro" id="IPR013106">
    <property type="entry name" value="Ig_V-set"/>
</dbReference>
<dbReference type="GO" id="GO:0002682">
    <property type="term" value="P:regulation of immune system process"/>
    <property type="evidence" value="ECO:0007669"/>
    <property type="project" value="TreeGrafter"/>
</dbReference>
<evidence type="ECO:0000313" key="5">
    <source>
        <dbReference type="Ensembl" id="ENSMSIP00000013224.1"/>
    </source>
</evidence>
<keyword evidence="6" id="KW-1185">Reference proteome</keyword>
<dbReference type="PANTHER" id="PTHR44427:SF15">
    <property type="entry name" value="PREGNANCY-SPECIFIC BETA-1-GLYCOPROTEIN 29"/>
    <property type="match status" value="1"/>
</dbReference>
<dbReference type="InterPro" id="IPR036179">
    <property type="entry name" value="Ig-like_dom_sf"/>
</dbReference>
<reference evidence="5" key="2">
    <citation type="submission" date="2025-09" db="UniProtKB">
        <authorList>
            <consortium name="Ensembl"/>
        </authorList>
    </citation>
    <scope>IDENTIFICATION</scope>
</reference>
<organism evidence="5 6">
    <name type="scientific">Mus spicilegus</name>
    <name type="common">Mound-building mouse</name>
    <dbReference type="NCBI Taxonomy" id="10103"/>
    <lineage>
        <taxon>Eukaryota</taxon>
        <taxon>Metazoa</taxon>
        <taxon>Chordata</taxon>
        <taxon>Craniata</taxon>
        <taxon>Vertebrata</taxon>
        <taxon>Euteleostomi</taxon>
        <taxon>Mammalia</taxon>
        <taxon>Eutheria</taxon>
        <taxon>Euarchontoglires</taxon>
        <taxon>Glires</taxon>
        <taxon>Rodentia</taxon>
        <taxon>Myomorpha</taxon>
        <taxon>Muroidea</taxon>
        <taxon>Muridae</taxon>
        <taxon>Murinae</taxon>
        <taxon>Mus</taxon>
        <taxon>Mus</taxon>
    </lineage>
</organism>
<sequence length="468" mass="52965">MKVSGLLFCQGCAPWQGVLLTASFLTCWYLSTTSKVTIELLPPQVVEGEDVLFLVNNLPGNLTAFAWFKGRTNRKHGIALYAVASDIYVHSDRETLYNNGSLMIHNVTQKDRGYYTLRTFNKHAETVSTTFTFLHVNPFLWNCGRLVTSSQPRIESFPSIVTEGQHVILHVYNIPENLQGFIWFKGMTVHRHLEIGRYTIGRKSSVFGPAHSGREKLDSNGSLRIENVTQKDAGLYTLRVVGTDMKSEEAHVELQVNNPAFQCCNPSTSSKLMVEAVPRYVAEGESVLLLVHNLPEELISFTWYNSMYRVPAFKIVEFNVIRNITTWGDVYRGRDTVYANGSLMLQDVTEEDARMYTLETLNVNYTVERAHVQFYVNKPVTQPFVRITDTTANAQRSVTFTCVTPDIATSILWFFNSHSLKPTERITLSPTKCGLRIDNVRSEDAGNYQCVVVNRNGDAKASHPIRWP</sequence>
<proteinExistence type="inferred from homology"/>
<keyword evidence="2" id="KW-0325">Glycoprotein</keyword>
<dbReference type="GeneTree" id="ENSGT01100000263479"/>
<accession>A0A8C6GX56</accession>
<dbReference type="InterPro" id="IPR013783">
    <property type="entry name" value="Ig-like_fold"/>
</dbReference>
<dbReference type="SMART" id="SM00408">
    <property type="entry name" value="IGc2"/>
    <property type="match status" value="1"/>
</dbReference>
<dbReference type="SUPFAM" id="SSF48726">
    <property type="entry name" value="Immunoglobulin"/>
    <property type="match status" value="4"/>
</dbReference>
<evidence type="ECO:0000259" key="4">
    <source>
        <dbReference type="PROSITE" id="PS50835"/>
    </source>
</evidence>
<feature type="domain" description="Ig-like" evidence="4">
    <location>
        <begin position="379"/>
        <end position="466"/>
    </location>
</feature>
<dbReference type="GO" id="GO:1990782">
    <property type="term" value="F:protein tyrosine kinase binding"/>
    <property type="evidence" value="ECO:0007669"/>
    <property type="project" value="TreeGrafter"/>
</dbReference>
<evidence type="ECO:0000256" key="1">
    <source>
        <dbReference type="ARBA" id="ARBA00022729"/>
    </source>
</evidence>
<dbReference type="GO" id="GO:0007165">
    <property type="term" value="P:signal transduction"/>
    <property type="evidence" value="ECO:0007669"/>
    <property type="project" value="TreeGrafter"/>
</dbReference>
<comment type="similarity">
    <text evidence="3">Belongs to the immunoglobulin superfamily. CEA family.</text>
</comment>
<dbReference type="GO" id="GO:0009986">
    <property type="term" value="C:cell surface"/>
    <property type="evidence" value="ECO:0007669"/>
    <property type="project" value="TreeGrafter"/>
</dbReference>
<dbReference type="SMART" id="SM00409">
    <property type="entry name" value="IG"/>
    <property type="match status" value="4"/>
</dbReference>
<dbReference type="Pfam" id="PF07679">
    <property type="entry name" value="I-set"/>
    <property type="match status" value="1"/>
</dbReference>
<dbReference type="GO" id="GO:0005886">
    <property type="term" value="C:plasma membrane"/>
    <property type="evidence" value="ECO:0007669"/>
    <property type="project" value="TreeGrafter"/>
</dbReference>
<name>A0A8C6GX56_MUSSI</name>
<evidence type="ECO:0000313" key="6">
    <source>
        <dbReference type="Proteomes" id="UP000694415"/>
    </source>
</evidence>
<dbReference type="InterPro" id="IPR003598">
    <property type="entry name" value="Ig_sub2"/>
</dbReference>